<evidence type="ECO:0000256" key="2">
    <source>
        <dbReference type="PROSITE-ProRule" id="PRU00703"/>
    </source>
</evidence>
<reference evidence="4 5" key="1">
    <citation type="submission" date="2020-02" db="EMBL/GenBank/DDBJ databases">
        <title>Genomic and physiological characterization of two novel Nitrospinaceae genera.</title>
        <authorList>
            <person name="Mueller A.J."/>
            <person name="Jung M.-Y."/>
            <person name="Strachan C.R."/>
            <person name="Herbold C.W."/>
            <person name="Kirkegaard R.H."/>
            <person name="Daims H."/>
        </authorList>
    </citation>
    <scope>NUCLEOTIDE SEQUENCE [LARGE SCALE GENOMIC DNA]</scope>
    <source>
        <strain evidence="4">EB</strain>
    </source>
</reference>
<accession>A0A7T0BZ34</accession>
<evidence type="ECO:0000259" key="3">
    <source>
        <dbReference type="PROSITE" id="PS51371"/>
    </source>
</evidence>
<dbReference type="SUPFAM" id="SSF54631">
    <property type="entry name" value="CBS-domain pair"/>
    <property type="match status" value="1"/>
</dbReference>
<dbReference type="Proteomes" id="UP000594688">
    <property type="component" value="Chromosome"/>
</dbReference>
<protein>
    <submittedName>
        <fullName evidence="4">CBS domain-containing protein</fullName>
    </submittedName>
</protein>
<dbReference type="PANTHER" id="PTHR43080:SF2">
    <property type="entry name" value="CBS DOMAIN-CONTAINING PROTEIN"/>
    <property type="match status" value="1"/>
</dbReference>
<evidence type="ECO:0000256" key="1">
    <source>
        <dbReference type="ARBA" id="ARBA00023122"/>
    </source>
</evidence>
<feature type="domain" description="CBS" evidence="3">
    <location>
        <begin position="73"/>
        <end position="121"/>
    </location>
</feature>
<dbReference type="InterPro" id="IPR046342">
    <property type="entry name" value="CBS_dom_sf"/>
</dbReference>
<dbReference type="Gene3D" id="3.10.580.10">
    <property type="entry name" value="CBS-domain"/>
    <property type="match status" value="1"/>
</dbReference>
<dbReference type="PROSITE" id="PS51371">
    <property type="entry name" value="CBS"/>
    <property type="match status" value="2"/>
</dbReference>
<sequence length="121" mass="13510">MQILRDYMSSPVISVSPEATIFDAAAIMAEKKVGCLLVEDGDDYSGMITRSDIINRVLAKSKDPGMVKVDEVCTRPMLTMDYLLTVQETKDKLLRKKIKRLAVTERGKIVGVFSIKDLIKT</sequence>
<dbReference type="PANTHER" id="PTHR43080">
    <property type="entry name" value="CBS DOMAIN-CONTAINING PROTEIN CBSX3, MITOCHONDRIAL"/>
    <property type="match status" value="1"/>
</dbReference>
<organism evidence="4 5">
    <name type="scientific">Candidatus Nitronauta litoralis</name>
    <dbReference type="NCBI Taxonomy" id="2705533"/>
    <lineage>
        <taxon>Bacteria</taxon>
        <taxon>Pseudomonadati</taxon>
        <taxon>Nitrospinota/Tectimicrobiota group</taxon>
        <taxon>Nitrospinota</taxon>
        <taxon>Nitrospinia</taxon>
        <taxon>Nitrospinales</taxon>
        <taxon>Nitrospinaceae</taxon>
        <taxon>Candidatus Nitronauta</taxon>
    </lineage>
</organism>
<dbReference type="AlphaFoldDB" id="A0A7T0BZ34"/>
<evidence type="ECO:0000313" key="5">
    <source>
        <dbReference type="Proteomes" id="UP000594688"/>
    </source>
</evidence>
<dbReference type="EMBL" id="CP048685">
    <property type="protein sequence ID" value="QPJ63595.1"/>
    <property type="molecule type" value="Genomic_DNA"/>
</dbReference>
<dbReference type="InterPro" id="IPR000644">
    <property type="entry name" value="CBS_dom"/>
</dbReference>
<gene>
    <name evidence="4" type="ORF">G3M70_17610</name>
</gene>
<evidence type="ECO:0000313" key="4">
    <source>
        <dbReference type="EMBL" id="QPJ63595.1"/>
    </source>
</evidence>
<keyword evidence="1 2" id="KW-0129">CBS domain</keyword>
<dbReference type="SMART" id="SM00116">
    <property type="entry name" value="CBS"/>
    <property type="match status" value="2"/>
</dbReference>
<dbReference type="Pfam" id="PF00571">
    <property type="entry name" value="CBS"/>
    <property type="match status" value="2"/>
</dbReference>
<dbReference type="InterPro" id="IPR051257">
    <property type="entry name" value="Diverse_CBS-Domain"/>
</dbReference>
<proteinExistence type="predicted"/>
<feature type="domain" description="CBS" evidence="3">
    <location>
        <begin position="8"/>
        <end position="64"/>
    </location>
</feature>
<dbReference type="KEGG" id="nli:G3M70_17610"/>
<name>A0A7T0BZ34_9BACT</name>